<feature type="domain" description="Protein export membrane protein SecD/SecF C-terminal" evidence="11">
    <location>
        <begin position="201"/>
        <end position="383"/>
    </location>
</feature>
<evidence type="ECO:0000256" key="4">
    <source>
        <dbReference type="ARBA" id="ARBA00022692"/>
    </source>
</evidence>
<evidence type="ECO:0000256" key="10">
    <source>
        <dbReference type="SAM" id="MobiDB-lite"/>
    </source>
</evidence>
<dbReference type="GO" id="GO:0015450">
    <property type="term" value="F:protein-transporting ATPase activity"/>
    <property type="evidence" value="ECO:0007669"/>
    <property type="project" value="InterPro"/>
</dbReference>
<dbReference type="InterPro" id="IPR022646">
    <property type="entry name" value="SecD/SecF_CS"/>
</dbReference>
<evidence type="ECO:0000313" key="13">
    <source>
        <dbReference type="Proteomes" id="UP000271469"/>
    </source>
</evidence>
<gene>
    <name evidence="9" type="primary">secF</name>
    <name evidence="12" type="ORF">D7316_00830</name>
</gene>
<dbReference type="GO" id="GO:0043952">
    <property type="term" value="P:protein transport by the Sec complex"/>
    <property type="evidence" value="ECO:0007669"/>
    <property type="project" value="UniProtKB-UniRule"/>
</dbReference>
<keyword evidence="8 9" id="KW-0472">Membrane</keyword>
<dbReference type="EMBL" id="CP033972">
    <property type="protein sequence ID" value="AZG44246.1"/>
    <property type="molecule type" value="Genomic_DNA"/>
</dbReference>
<dbReference type="HAMAP" id="MF_01464_B">
    <property type="entry name" value="SecF_B"/>
    <property type="match status" value="1"/>
</dbReference>
<feature type="region of interest" description="Disordered" evidence="10">
    <location>
        <begin position="400"/>
        <end position="443"/>
    </location>
</feature>
<dbReference type="Gene3D" id="1.20.1640.10">
    <property type="entry name" value="Multidrug efflux transporter AcrB transmembrane domain"/>
    <property type="match status" value="1"/>
</dbReference>
<feature type="transmembrane region" description="Helical" evidence="9">
    <location>
        <begin position="271"/>
        <end position="292"/>
    </location>
</feature>
<comment type="subcellular location">
    <subcellularLocation>
        <location evidence="1 9">Cell membrane</location>
        <topology evidence="1 9">Multi-pass membrane protein</topology>
    </subcellularLocation>
</comment>
<dbReference type="NCBIfam" id="TIGR00966">
    <property type="entry name" value="transloc_SecF"/>
    <property type="match status" value="1"/>
</dbReference>
<dbReference type="GO" id="GO:0065002">
    <property type="term" value="P:intracellular protein transmembrane transport"/>
    <property type="evidence" value="ECO:0007669"/>
    <property type="project" value="UniProtKB-UniRule"/>
</dbReference>
<feature type="region of interest" description="Disordered" evidence="10">
    <location>
        <begin position="1"/>
        <end position="47"/>
    </location>
</feature>
<dbReference type="GO" id="GO:0006605">
    <property type="term" value="P:protein targeting"/>
    <property type="evidence" value="ECO:0007669"/>
    <property type="project" value="UniProtKB-UniRule"/>
</dbReference>
<dbReference type="Proteomes" id="UP000271469">
    <property type="component" value="Chromosome"/>
</dbReference>
<dbReference type="InterPro" id="IPR048634">
    <property type="entry name" value="SecD_SecF_C"/>
</dbReference>
<comment type="function">
    <text evidence="9">Part of the Sec protein translocase complex. Interacts with the SecYEG preprotein conducting channel. SecDF uses the proton motive force (PMF) to complete protein translocation after the ATP-dependent function of SecA.</text>
</comment>
<evidence type="ECO:0000256" key="6">
    <source>
        <dbReference type="ARBA" id="ARBA00022989"/>
    </source>
</evidence>
<dbReference type="PANTHER" id="PTHR30081:SF8">
    <property type="entry name" value="PROTEIN TRANSLOCASE SUBUNIT SECF"/>
    <property type="match status" value="1"/>
</dbReference>
<feature type="compositionally biased region" description="Basic and acidic residues" evidence="10">
    <location>
        <begin position="400"/>
        <end position="413"/>
    </location>
</feature>
<keyword evidence="5 9" id="KW-0653">Protein transport</keyword>
<evidence type="ECO:0000256" key="1">
    <source>
        <dbReference type="ARBA" id="ARBA00004651"/>
    </source>
</evidence>
<dbReference type="PANTHER" id="PTHR30081">
    <property type="entry name" value="PROTEIN-EXPORT MEMBRANE PROTEIN SEC"/>
    <property type="match status" value="1"/>
</dbReference>
<dbReference type="NCBIfam" id="TIGR00916">
    <property type="entry name" value="2A0604s01"/>
    <property type="match status" value="1"/>
</dbReference>
<feature type="transmembrane region" description="Helical" evidence="9">
    <location>
        <begin position="220"/>
        <end position="239"/>
    </location>
</feature>
<feature type="transmembrane region" description="Helical" evidence="9">
    <location>
        <begin position="100"/>
        <end position="120"/>
    </location>
</feature>
<comment type="similarity">
    <text evidence="9">Belongs to the SecD/SecF family. SecF subfamily.</text>
</comment>
<evidence type="ECO:0000256" key="9">
    <source>
        <dbReference type="HAMAP-Rule" id="MF_01464"/>
    </source>
</evidence>
<dbReference type="AlphaFoldDB" id="A0A3G8JGQ2"/>
<keyword evidence="2 9" id="KW-0813">Transport</keyword>
<evidence type="ECO:0000313" key="12">
    <source>
        <dbReference type="EMBL" id="AZG44246.1"/>
    </source>
</evidence>
<feature type="transmembrane region" description="Helical" evidence="9">
    <location>
        <begin position="330"/>
        <end position="350"/>
    </location>
</feature>
<feature type="transmembrane region" description="Helical" evidence="9">
    <location>
        <begin position="356"/>
        <end position="381"/>
    </location>
</feature>
<evidence type="ECO:0000256" key="2">
    <source>
        <dbReference type="ARBA" id="ARBA00022448"/>
    </source>
</evidence>
<keyword evidence="7 9" id="KW-0811">Translocation</keyword>
<dbReference type="Pfam" id="PF02355">
    <property type="entry name" value="SecD_SecF_C"/>
    <property type="match status" value="1"/>
</dbReference>
<evidence type="ECO:0000256" key="8">
    <source>
        <dbReference type="ARBA" id="ARBA00023136"/>
    </source>
</evidence>
<evidence type="ECO:0000256" key="5">
    <source>
        <dbReference type="ARBA" id="ARBA00022927"/>
    </source>
</evidence>
<organism evidence="12 13">
    <name type="scientific">Gordonia insulae</name>
    <dbReference type="NCBI Taxonomy" id="2420509"/>
    <lineage>
        <taxon>Bacteria</taxon>
        <taxon>Bacillati</taxon>
        <taxon>Actinomycetota</taxon>
        <taxon>Actinomycetes</taxon>
        <taxon>Mycobacteriales</taxon>
        <taxon>Gordoniaceae</taxon>
        <taxon>Gordonia</taxon>
    </lineage>
</organism>
<dbReference type="Pfam" id="PF07549">
    <property type="entry name" value="Sec_GG"/>
    <property type="match status" value="1"/>
</dbReference>
<evidence type="ECO:0000256" key="7">
    <source>
        <dbReference type="ARBA" id="ARBA00023010"/>
    </source>
</evidence>
<dbReference type="InterPro" id="IPR022645">
    <property type="entry name" value="SecD/SecF_bac"/>
</dbReference>
<dbReference type="InterPro" id="IPR005665">
    <property type="entry name" value="SecF_bac"/>
</dbReference>
<comment type="subunit">
    <text evidence="9">Forms a complex with SecD. Part of the essential Sec protein translocation apparatus which comprises SecA, SecYEG and auxiliary proteins SecDF. Other proteins may also be involved.</text>
</comment>
<keyword evidence="4 9" id="KW-0812">Transmembrane</keyword>
<reference evidence="12 13" key="1">
    <citation type="submission" date="2018-11" db="EMBL/GenBank/DDBJ databases">
        <title>Gordonia insulae sp. nov., isolated from an island soil.</title>
        <authorList>
            <person name="Kim Y.S."/>
            <person name="Kim S.B."/>
        </authorList>
    </citation>
    <scope>NUCLEOTIDE SEQUENCE [LARGE SCALE GENOMIC DNA]</scope>
    <source>
        <strain evidence="12 13">MMS17-SY073</strain>
    </source>
</reference>
<dbReference type="InterPro" id="IPR055344">
    <property type="entry name" value="SecD_SecF_C_bact"/>
</dbReference>
<evidence type="ECO:0000259" key="11">
    <source>
        <dbReference type="Pfam" id="PF02355"/>
    </source>
</evidence>
<proteinExistence type="inferred from homology"/>
<keyword evidence="3 9" id="KW-1003">Cell membrane</keyword>
<dbReference type="InterPro" id="IPR022813">
    <property type="entry name" value="SecD/SecF_arch_bac"/>
</dbReference>
<dbReference type="SUPFAM" id="SSF82866">
    <property type="entry name" value="Multidrug efflux transporter AcrB transmembrane domain"/>
    <property type="match status" value="1"/>
</dbReference>
<accession>A0A3G8JGQ2</accession>
<sequence length="443" mass="47296">MSFQTPNPGRPDTGRSTGGSGNPPRPDSGRPNSGRTGGGRAEDTGTMAPDVLVDDVDEADGATGAPTSEANYVAEKDRSFLSRLYTGTGAFDIIAKRRTWYLVTAAILLISIGSIAIRGFTLGIEFEGGTQVSIPVSAGITSDSVEEVFSATLGEEPESVQTAGSGSSETVQVRTETLTIAQTEQVTRALADKFGPGLTAAEVSSSDVSSTWGGEITEKMLIALAVFLVIVFVYIAIRFDREMSTAALASLFFDIIVTAGIYSLVGWEVTPATVIGLLTILGFSIYDTVVVFDKVAENTRSVLQTSRRTYGEQANLAVNQTLMRSINTTIISVLPIIALMVIAVWLLGVGTLKDLALIQLVGVVVGAYSSIFLAAPLLVTLKERREDISRHTKRVLDRRARVAAGDDYREPRPVRGRSSTGRTSRRAEADAPQAPTGKRRRSR</sequence>
<dbReference type="KEGG" id="gom:D7316_00830"/>
<feature type="transmembrane region" description="Helical" evidence="9">
    <location>
        <begin position="246"/>
        <end position="265"/>
    </location>
</feature>
<dbReference type="GO" id="GO:0005886">
    <property type="term" value="C:plasma membrane"/>
    <property type="evidence" value="ECO:0007669"/>
    <property type="project" value="UniProtKB-SubCell"/>
</dbReference>
<protein>
    <recommendedName>
        <fullName evidence="9">Protein-export membrane protein SecF</fullName>
    </recommendedName>
</protein>
<keyword evidence="6 9" id="KW-1133">Transmembrane helix</keyword>
<keyword evidence="13" id="KW-1185">Reference proteome</keyword>
<name>A0A3G8JGQ2_9ACTN</name>
<dbReference type="PRINTS" id="PR01755">
    <property type="entry name" value="SECFTRNLCASE"/>
</dbReference>
<evidence type="ECO:0000256" key="3">
    <source>
        <dbReference type="ARBA" id="ARBA00022475"/>
    </source>
</evidence>